<comment type="caution">
    <text evidence="2">The sequence shown here is derived from an EMBL/GenBank/DDBJ whole genome shotgun (WGS) entry which is preliminary data.</text>
</comment>
<evidence type="ECO:0000313" key="2">
    <source>
        <dbReference type="EMBL" id="MRS63265.1"/>
    </source>
</evidence>
<dbReference type="Proteomes" id="UP000441754">
    <property type="component" value="Unassembled WGS sequence"/>
</dbReference>
<reference evidence="2 3" key="1">
    <citation type="journal article" date="2018" name="Antonie Van Leeuwenhoek">
        <title>Larkinella terrae sp. nov., isolated from soil on Jeju Island, South Korea.</title>
        <authorList>
            <person name="Ten L.N."/>
            <person name="Jeon J."/>
            <person name="Park S.J."/>
            <person name="Park S."/>
            <person name="Lee S.Y."/>
            <person name="Kim M.K."/>
            <person name="Jung H.Y."/>
        </authorList>
    </citation>
    <scope>NUCLEOTIDE SEQUENCE [LARGE SCALE GENOMIC DNA]</scope>
    <source>
        <strain evidence="2 3">KCTC 52001</strain>
    </source>
</reference>
<gene>
    <name evidence="2" type="ORF">GJJ30_18335</name>
</gene>
<dbReference type="InterPro" id="IPR013901">
    <property type="entry name" value="Anthrone_oxy"/>
</dbReference>
<keyword evidence="1" id="KW-0812">Transmembrane</keyword>
<feature type="transmembrane region" description="Helical" evidence="1">
    <location>
        <begin position="142"/>
        <end position="160"/>
    </location>
</feature>
<keyword evidence="1" id="KW-1133">Transmembrane helix</keyword>
<organism evidence="2 3">
    <name type="scientific">Larkinella terrae</name>
    <dbReference type="NCBI Taxonomy" id="2025311"/>
    <lineage>
        <taxon>Bacteria</taxon>
        <taxon>Pseudomonadati</taxon>
        <taxon>Bacteroidota</taxon>
        <taxon>Cytophagia</taxon>
        <taxon>Cytophagales</taxon>
        <taxon>Spirosomataceae</taxon>
        <taxon>Larkinella</taxon>
    </lineage>
</organism>
<dbReference type="RefSeq" id="WP_154176637.1">
    <property type="nucleotide sequence ID" value="NZ_WJXZ01000011.1"/>
</dbReference>
<dbReference type="Pfam" id="PF08592">
    <property type="entry name" value="Anthrone_oxy"/>
    <property type="match status" value="1"/>
</dbReference>
<feature type="transmembrane region" description="Helical" evidence="1">
    <location>
        <begin position="86"/>
        <end position="109"/>
    </location>
</feature>
<dbReference type="EMBL" id="WJXZ01000011">
    <property type="protein sequence ID" value="MRS63265.1"/>
    <property type="molecule type" value="Genomic_DNA"/>
</dbReference>
<keyword evidence="1" id="KW-0472">Membrane</keyword>
<accession>A0A7K0EN93</accession>
<keyword evidence="3" id="KW-1185">Reference proteome</keyword>
<feature type="transmembrane region" description="Helical" evidence="1">
    <location>
        <begin position="56"/>
        <end position="74"/>
    </location>
</feature>
<evidence type="ECO:0000313" key="3">
    <source>
        <dbReference type="Proteomes" id="UP000441754"/>
    </source>
</evidence>
<dbReference type="OrthoDB" id="772592at2"/>
<evidence type="ECO:0000256" key="1">
    <source>
        <dbReference type="SAM" id="Phobius"/>
    </source>
</evidence>
<dbReference type="PROSITE" id="PS51257">
    <property type="entry name" value="PROKAR_LIPOPROTEIN"/>
    <property type="match status" value="1"/>
</dbReference>
<protein>
    <submittedName>
        <fullName evidence="2">DUF1772 domain-containing protein</fullName>
    </submittedName>
</protein>
<name>A0A7K0EN93_9BACT</name>
<dbReference type="AlphaFoldDB" id="A0A7K0EN93"/>
<proteinExistence type="predicted"/>
<sequence>MKLANLILILAGTTTALMAGIFFAFSCSVNLGLGRLSDAVYLAAFQSINRAIQNPVFLLCFLGAPVLLPLSVWLQYHQPLSVRFWFLLAATLVYVVGAFGVTIFGNIPLNNQLDSFPLLSASAEEMTRQRAQFEGPWNRLNTIRTLSSALAVALLTIAYLNPDEQ</sequence>